<feature type="domain" description="Zinc finger DksA/TraR C4-type" evidence="5">
    <location>
        <begin position="76"/>
        <end position="108"/>
    </location>
</feature>
<keyword evidence="7" id="KW-0489">Methyltransferase</keyword>
<organism evidence="7 8">
    <name type="scientific">Ensifer adhaerens</name>
    <name type="common">Sinorhizobium morelense</name>
    <dbReference type="NCBI Taxonomy" id="106592"/>
    <lineage>
        <taxon>Bacteria</taxon>
        <taxon>Pseudomonadati</taxon>
        <taxon>Pseudomonadota</taxon>
        <taxon>Alphaproteobacteria</taxon>
        <taxon>Hyphomicrobiales</taxon>
        <taxon>Rhizobiaceae</taxon>
        <taxon>Sinorhizobium/Ensifer group</taxon>
        <taxon>Ensifer</taxon>
    </lineage>
</organism>
<reference evidence="8" key="1">
    <citation type="submission" date="2015-07" db="EMBL/GenBank/DDBJ databases">
        <title>Whole genome sequence of an Ensifer adhaerens strain isolated from a cave pool in the Wind Cave National Park.</title>
        <authorList>
            <person name="Eng W.W.H."/>
            <person name="Gan H.M."/>
            <person name="Barton H.A."/>
            <person name="Savka M.A."/>
        </authorList>
    </citation>
    <scope>NUCLEOTIDE SEQUENCE [LARGE SCALE GENOMIC DNA]</scope>
    <source>
        <strain evidence="8">SD006</strain>
    </source>
</reference>
<dbReference type="GO" id="GO:0008168">
    <property type="term" value="F:methyltransferase activity"/>
    <property type="evidence" value="ECO:0007669"/>
    <property type="project" value="UniProtKB-KW"/>
</dbReference>
<dbReference type="InterPro" id="IPR048487">
    <property type="entry name" value="DksA-like_N"/>
</dbReference>
<dbReference type="RefSeq" id="WP_053250772.1">
    <property type="nucleotide sequence ID" value="NZ_LGAP01000015.1"/>
</dbReference>
<dbReference type="Pfam" id="PF01258">
    <property type="entry name" value="zf-dskA_traR"/>
    <property type="match status" value="1"/>
</dbReference>
<comment type="caution">
    <text evidence="7">The sequence shown here is derived from an EMBL/GenBank/DDBJ whole genome shotgun (WGS) entry which is preliminary data.</text>
</comment>
<name>A0A0L8BPX9_ENSAD</name>
<dbReference type="PROSITE" id="PS51128">
    <property type="entry name" value="ZF_DKSA_2"/>
    <property type="match status" value="1"/>
</dbReference>
<keyword evidence="7" id="KW-0808">Transferase</keyword>
<evidence type="ECO:0000313" key="7">
    <source>
        <dbReference type="EMBL" id="KOF16772.1"/>
    </source>
</evidence>
<dbReference type="SUPFAM" id="SSF57716">
    <property type="entry name" value="Glucocorticoid receptor-like (DNA-binding domain)"/>
    <property type="match status" value="1"/>
</dbReference>
<dbReference type="InterPro" id="IPR037187">
    <property type="entry name" value="DnaK_N"/>
</dbReference>
<evidence type="ECO:0000256" key="2">
    <source>
        <dbReference type="ARBA" id="ARBA00022771"/>
    </source>
</evidence>
<dbReference type="InterPro" id="IPR000962">
    <property type="entry name" value="Znf_DskA_TraR"/>
</dbReference>
<protein>
    <submittedName>
        <fullName evidence="7">Dimethylmenaquinone methyltransferase</fullName>
    </submittedName>
</protein>
<evidence type="ECO:0000313" key="8">
    <source>
        <dbReference type="Proteomes" id="UP000037425"/>
    </source>
</evidence>
<dbReference type="EMBL" id="LGAP01000015">
    <property type="protein sequence ID" value="KOF16772.1"/>
    <property type="molecule type" value="Genomic_DNA"/>
</dbReference>
<dbReference type="PANTHER" id="PTHR33823:SF4">
    <property type="entry name" value="GENERAL STRESS PROTEIN 16O"/>
    <property type="match status" value="1"/>
</dbReference>
<dbReference type="Pfam" id="PF21173">
    <property type="entry name" value="DksA-like_N"/>
    <property type="match status" value="1"/>
</dbReference>
<feature type="domain" description="DnaK suppressor protein-like N-terminal" evidence="6">
    <location>
        <begin position="9"/>
        <end position="73"/>
    </location>
</feature>
<evidence type="ECO:0000256" key="4">
    <source>
        <dbReference type="PROSITE-ProRule" id="PRU00510"/>
    </source>
</evidence>
<evidence type="ECO:0000259" key="5">
    <source>
        <dbReference type="Pfam" id="PF01258"/>
    </source>
</evidence>
<keyword evidence="1" id="KW-0479">Metal-binding</keyword>
<dbReference type="PANTHER" id="PTHR33823">
    <property type="entry name" value="RNA POLYMERASE-BINDING TRANSCRIPTION FACTOR DKSA-RELATED"/>
    <property type="match status" value="1"/>
</dbReference>
<dbReference type="GO" id="GO:0032259">
    <property type="term" value="P:methylation"/>
    <property type="evidence" value="ECO:0007669"/>
    <property type="project" value="UniProtKB-KW"/>
</dbReference>
<dbReference type="Gene3D" id="1.20.120.910">
    <property type="entry name" value="DksA, coiled-coil domain"/>
    <property type="match status" value="1"/>
</dbReference>
<evidence type="ECO:0000256" key="3">
    <source>
        <dbReference type="ARBA" id="ARBA00022833"/>
    </source>
</evidence>
<proteinExistence type="predicted"/>
<dbReference type="AlphaFoldDB" id="A0A0L8BPX9"/>
<keyword evidence="2" id="KW-0863">Zinc-finger</keyword>
<gene>
    <name evidence="7" type="ORF">AC244_21165</name>
</gene>
<dbReference type="SUPFAM" id="SSF109635">
    <property type="entry name" value="DnaK suppressor protein DksA, alpha-hairpin domain"/>
    <property type="match status" value="1"/>
</dbReference>
<keyword evidence="3" id="KW-0862">Zinc</keyword>
<dbReference type="GO" id="GO:0008270">
    <property type="term" value="F:zinc ion binding"/>
    <property type="evidence" value="ECO:0007669"/>
    <property type="project" value="UniProtKB-KW"/>
</dbReference>
<evidence type="ECO:0000256" key="1">
    <source>
        <dbReference type="ARBA" id="ARBA00022723"/>
    </source>
</evidence>
<sequence>MDKLALDDFRERLSSRKHELHGRLVKIEHDLDQPMNADVPDRVTEREDDEVLEGLGLAGQEEIRAIDAALDRIAAGTFGTCVRCGLPISTERLDAVPHAPLCQECAAEVAAGAK</sequence>
<dbReference type="Proteomes" id="UP000037425">
    <property type="component" value="Unassembled WGS sequence"/>
</dbReference>
<dbReference type="OrthoDB" id="1121111at2"/>
<evidence type="ECO:0000259" key="6">
    <source>
        <dbReference type="Pfam" id="PF21173"/>
    </source>
</evidence>
<feature type="zinc finger region" description="dksA C4-type" evidence="4">
    <location>
        <begin position="81"/>
        <end position="105"/>
    </location>
</feature>
<dbReference type="PATRIC" id="fig|106592.7.peg.2074"/>
<accession>A0A0L8BPX9</accession>